<dbReference type="EMBL" id="ASPP01009126">
    <property type="protein sequence ID" value="ETO24586.1"/>
    <property type="molecule type" value="Genomic_DNA"/>
</dbReference>
<evidence type="ECO:0000313" key="2">
    <source>
        <dbReference type="EMBL" id="ETO24586.1"/>
    </source>
</evidence>
<gene>
    <name evidence="2" type="ORF">RFI_12571</name>
</gene>
<name>X6NF10_RETFI</name>
<feature type="chain" id="PRO_5004975630" evidence="1">
    <location>
        <begin position="19"/>
        <end position="428"/>
    </location>
</feature>
<sequence length="428" mass="49529">MFKKSGGTSVCGTMLSLGLTPLAEVSSGGTCNFAGGMGGVVYRFVDVGATTCQQQHALADVSTGLRWRQKTNRGSISVVAKSNVFGGSNNTSNLAMRYPRLCDYFQYIVPFREPLEKVVSFVGQSNLGSFAPAFYLKRRDTTIPNWQELYCDGFNGKDYVFSQWQDAKDMDGFLSELFINENQHHRKFIDIDFEPTNKSQNESSMWRCEPWFRRSAQAMWQDSRQYRIWYLGETLEKSQFAIACGFSDLSHRNIYTIKAQFNNIYTRTLGFEHKHKWYTYDALFAASNEITMQHFQHALMTYLQCHFILPFQTQPTTTSSGSVQDPFMKVDLGIGFTHPLWNFTFHALKQYTNGNKDHSPEQINWWLHERDSKTRVRLSSDLLKDHVSVREWKLLKQKNQFDLMLFHAMKEVAHADLLFYQFTGLWAQ</sequence>
<evidence type="ECO:0000256" key="1">
    <source>
        <dbReference type="SAM" id="SignalP"/>
    </source>
</evidence>
<reference evidence="2 3" key="1">
    <citation type="journal article" date="2013" name="Curr. Biol.">
        <title>The Genome of the Foraminiferan Reticulomyxa filosa.</title>
        <authorList>
            <person name="Glockner G."/>
            <person name="Hulsmann N."/>
            <person name="Schleicher M."/>
            <person name="Noegel A.A."/>
            <person name="Eichinger L."/>
            <person name="Gallinger C."/>
            <person name="Pawlowski J."/>
            <person name="Sierra R."/>
            <person name="Euteneuer U."/>
            <person name="Pillet L."/>
            <person name="Moustafa A."/>
            <person name="Platzer M."/>
            <person name="Groth M."/>
            <person name="Szafranski K."/>
            <person name="Schliwa M."/>
        </authorList>
    </citation>
    <scope>NUCLEOTIDE SEQUENCE [LARGE SCALE GENOMIC DNA]</scope>
</reference>
<dbReference type="AlphaFoldDB" id="X6NF10"/>
<comment type="caution">
    <text evidence="2">The sequence shown here is derived from an EMBL/GenBank/DDBJ whole genome shotgun (WGS) entry which is preliminary data.</text>
</comment>
<proteinExistence type="predicted"/>
<evidence type="ECO:0000313" key="3">
    <source>
        <dbReference type="Proteomes" id="UP000023152"/>
    </source>
</evidence>
<keyword evidence="3" id="KW-1185">Reference proteome</keyword>
<accession>X6NF10</accession>
<organism evidence="2 3">
    <name type="scientific">Reticulomyxa filosa</name>
    <dbReference type="NCBI Taxonomy" id="46433"/>
    <lineage>
        <taxon>Eukaryota</taxon>
        <taxon>Sar</taxon>
        <taxon>Rhizaria</taxon>
        <taxon>Retaria</taxon>
        <taxon>Foraminifera</taxon>
        <taxon>Monothalamids</taxon>
        <taxon>Reticulomyxidae</taxon>
        <taxon>Reticulomyxa</taxon>
    </lineage>
</organism>
<dbReference type="Proteomes" id="UP000023152">
    <property type="component" value="Unassembled WGS sequence"/>
</dbReference>
<protein>
    <submittedName>
        <fullName evidence="2">Uncharacterized protein</fullName>
    </submittedName>
</protein>
<feature type="signal peptide" evidence="1">
    <location>
        <begin position="1"/>
        <end position="18"/>
    </location>
</feature>
<keyword evidence="1" id="KW-0732">Signal</keyword>